<evidence type="ECO:0000256" key="1">
    <source>
        <dbReference type="SAM" id="MobiDB-lite"/>
    </source>
</evidence>
<feature type="region of interest" description="Disordered" evidence="1">
    <location>
        <begin position="25"/>
        <end position="56"/>
    </location>
</feature>
<feature type="compositionally biased region" description="Polar residues" evidence="1">
    <location>
        <begin position="32"/>
        <end position="45"/>
    </location>
</feature>
<evidence type="ECO:0000256" key="2">
    <source>
        <dbReference type="SAM" id="SignalP"/>
    </source>
</evidence>
<feature type="chain" id="PRO_5041318038" evidence="2">
    <location>
        <begin position="16"/>
        <end position="95"/>
    </location>
</feature>
<comment type="caution">
    <text evidence="3">The sequence shown here is derived from an EMBL/GenBank/DDBJ whole genome shotgun (WGS) entry which is preliminary data.</text>
</comment>
<protein>
    <submittedName>
        <fullName evidence="3">Uncharacterized protein</fullName>
    </submittedName>
</protein>
<dbReference type="AlphaFoldDB" id="A0AA38JH56"/>
<proteinExistence type="predicted"/>
<sequence>MRSQIVHAFIGLGYALEVGCRAGTAGTKEKTSSVCSSSKGLTTNPAQPPPFSQANLSSTAPMIQTNIVSRLSRLTRRVLKGNSENAGLETLVLDR</sequence>
<reference evidence="3" key="2">
    <citation type="journal article" date="2023" name="Proc. Natl. Acad. Sci. U.S.A.">
        <title>A global phylogenomic analysis of the shiitake genus Lentinula.</title>
        <authorList>
            <person name="Sierra-Patev S."/>
            <person name="Min B."/>
            <person name="Naranjo-Ortiz M."/>
            <person name="Looney B."/>
            <person name="Konkel Z."/>
            <person name="Slot J.C."/>
            <person name="Sakamoto Y."/>
            <person name="Steenwyk J.L."/>
            <person name="Rokas A."/>
            <person name="Carro J."/>
            <person name="Camarero S."/>
            <person name="Ferreira P."/>
            <person name="Molpeceres G."/>
            <person name="Ruiz-Duenas F.J."/>
            <person name="Serrano A."/>
            <person name="Henrissat B."/>
            <person name="Drula E."/>
            <person name="Hughes K.W."/>
            <person name="Mata J.L."/>
            <person name="Ishikawa N.K."/>
            <person name="Vargas-Isla R."/>
            <person name="Ushijima S."/>
            <person name="Smith C.A."/>
            <person name="Donoghue J."/>
            <person name="Ahrendt S."/>
            <person name="Andreopoulos W."/>
            <person name="He G."/>
            <person name="LaButti K."/>
            <person name="Lipzen A."/>
            <person name="Ng V."/>
            <person name="Riley R."/>
            <person name="Sandor L."/>
            <person name="Barry K."/>
            <person name="Martinez A.T."/>
            <person name="Xiao Y."/>
            <person name="Gibbons J.G."/>
            <person name="Terashima K."/>
            <person name="Grigoriev I.V."/>
            <person name="Hibbett D."/>
        </authorList>
    </citation>
    <scope>NUCLEOTIDE SEQUENCE</scope>
    <source>
        <strain evidence="3">ET3784</strain>
    </source>
</reference>
<dbReference type="EMBL" id="JANVFO010000011">
    <property type="protein sequence ID" value="KAJ3734964.1"/>
    <property type="molecule type" value="Genomic_DNA"/>
</dbReference>
<name>A0AA38JH56_9AGAR</name>
<gene>
    <name evidence="3" type="ORF">DFJ43DRAFT_63226</name>
</gene>
<evidence type="ECO:0000313" key="3">
    <source>
        <dbReference type="EMBL" id="KAJ3734964.1"/>
    </source>
</evidence>
<organism evidence="3 4">
    <name type="scientific">Lentinula guzmanii</name>
    <dbReference type="NCBI Taxonomy" id="2804957"/>
    <lineage>
        <taxon>Eukaryota</taxon>
        <taxon>Fungi</taxon>
        <taxon>Dikarya</taxon>
        <taxon>Basidiomycota</taxon>
        <taxon>Agaricomycotina</taxon>
        <taxon>Agaricomycetes</taxon>
        <taxon>Agaricomycetidae</taxon>
        <taxon>Agaricales</taxon>
        <taxon>Marasmiineae</taxon>
        <taxon>Omphalotaceae</taxon>
        <taxon>Lentinula</taxon>
    </lineage>
</organism>
<accession>A0AA38JH56</accession>
<keyword evidence="4" id="KW-1185">Reference proteome</keyword>
<feature type="signal peptide" evidence="2">
    <location>
        <begin position="1"/>
        <end position="15"/>
    </location>
</feature>
<reference evidence="3" key="1">
    <citation type="submission" date="2022-08" db="EMBL/GenBank/DDBJ databases">
        <authorList>
            <consortium name="DOE Joint Genome Institute"/>
            <person name="Min B."/>
            <person name="Sierra-Patev S."/>
            <person name="Naranjo-Ortiz M."/>
            <person name="Looney B."/>
            <person name="Konkel Z."/>
            <person name="Slot J.C."/>
            <person name="Sakamoto Y."/>
            <person name="Steenwyk J.L."/>
            <person name="Rokas A."/>
            <person name="Carro J."/>
            <person name="Camarero S."/>
            <person name="Ferreira P."/>
            <person name="Molpeceres G."/>
            <person name="Ruiz-duenas F.J."/>
            <person name="Serrano A."/>
            <person name="Henrissat B."/>
            <person name="Drula E."/>
            <person name="Hughes K.W."/>
            <person name="Mata J.L."/>
            <person name="Ishikawa N.K."/>
            <person name="Vargas-Isla R."/>
            <person name="Ushijima S."/>
            <person name="Smith C.A."/>
            <person name="Ahrendt S."/>
            <person name="Andreopoulos W."/>
            <person name="He G."/>
            <person name="LaButti K."/>
            <person name="Lipzen A."/>
            <person name="Ng V."/>
            <person name="Riley R."/>
            <person name="Sandor L."/>
            <person name="Barry K."/>
            <person name="Martinez A.T."/>
            <person name="Xiao Y."/>
            <person name="Gibbons J.G."/>
            <person name="Terashima K."/>
            <person name="Hibbett D.S."/>
            <person name="Grigoriev I.V."/>
        </authorList>
    </citation>
    <scope>NUCLEOTIDE SEQUENCE</scope>
    <source>
        <strain evidence="3">ET3784</strain>
    </source>
</reference>
<keyword evidence="2" id="KW-0732">Signal</keyword>
<evidence type="ECO:0000313" key="4">
    <source>
        <dbReference type="Proteomes" id="UP001176059"/>
    </source>
</evidence>
<dbReference type="Proteomes" id="UP001176059">
    <property type="component" value="Unassembled WGS sequence"/>
</dbReference>